<evidence type="ECO:0000256" key="8">
    <source>
        <dbReference type="ARBA" id="ARBA00022989"/>
    </source>
</evidence>
<keyword evidence="6" id="KW-0812">Transmembrane</keyword>
<reference evidence="15 16" key="1">
    <citation type="journal article" date="2021" name="Nat. Commun.">
        <title>Incipient diploidization of the medicinal plant Perilla within 10,000 years.</title>
        <authorList>
            <person name="Zhang Y."/>
            <person name="Shen Q."/>
            <person name="Leng L."/>
            <person name="Zhang D."/>
            <person name="Chen S."/>
            <person name="Shi Y."/>
            <person name="Ning Z."/>
            <person name="Chen S."/>
        </authorList>
    </citation>
    <scope>NUCLEOTIDE SEQUENCE [LARGE SCALE GENOMIC DNA]</scope>
    <source>
        <strain evidence="16">cv. PC099</strain>
    </source>
</reference>
<evidence type="ECO:0000256" key="2">
    <source>
        <dbReference type="ARBA" id="ARBA00004167"/>
    </source>
</evidence>
<dbReference type="GO" id="GO:0016020">
    <property type="term" value="C:membrane"/>
    <property type="evidence" value="ECO:0007669"/>
    <property type="project" value="UniProtKB-SubCell"/>
</dbReference>
<dbReference type="GO" id="GO:0016705">
    <property type="term" value="F:oxidoreductase activity, acting on paired donors, with incorporation or reduction of molecular oxygen"/>
    <property type="evidence" value="ECO:0007669"/>
    <property type="project" value="InterPro"/>
</dbReference>
<evidence type="ECO:0000256" key="1">
    <source>
        <dbReference type="ARBA" id="ARBA00001971"/>
    </source>
</evidence>
<dbReference type="AlphaFoldDB" id="A0AAD4JHK5"/>
<dbReference type="GO" id="GO:0004497">
    <property type="term" value="F:monooxygenase activity"/>
    <property type="evidence" value="ECO:0007669"/>
    <property type="project" value="UniProtKB-KW"/>
</dbReference>
<evidence type="ECO:0000256" key="10">
    <source>
        <dbReference type="ARBA" id="ARBA00023004"/>
    </source>
</evidence>
<comment type="caution">
    <text evidence="15">The sequence shown here is derived from an EMBL/GenBank/DDBJ whole genome shotgun (WGS) entry which is preliminary data.</text>
</comment>
<evidence type="ECO:0000256" key="12">
    <source>
        <dbReference type="ARBA" id="ARBA00023136"/>
    </source>
</evidence>
<keyword evidence="7 13" id="KW-0479">Metal-binding</keyword>
<protein>
    <recommendedName>
        <fullName evidence="17">Cytochrome P450</fullName>
    </recommendedName>
</protein>
<keyword evidence="10 13" id="KW-0408">Iron</keyword>
<evidence type="ECO:0000313" key="16">
    <source>
        <dbReference type="Proteomes" id="UP001190926"/>
    </source>
</evidence>
<dbReference type="GO" id="GO:0020037">
    <property type="term" value="F:heme binding"/>
    <property type="evidence" value="ECO:0007669"/>
    <property type="project" value="InterPro"/>
</dbReference>
<dbReference type="InterPro" id="IPR002401">
    <property type="entry name" value="Cyt_P450_E_grp-I"/>
</dbReference>
<comment type="pathway">
    <text evidence="3">Alkaloid biosynthesis.</text>
</comment>
<evidence type="ECO:0000256" key="9">
    <source>
        <dbReference type="ARBA" id="ARBA00023002"/>
    </source>
</evidence>
<evidence type="ECO:0000256" key="6">
    <source>
        <dbReference type="ARBA" id="ARBA00022692"/>
    </source>
</evidence>
<evidence type="ECO:0000256" key="14">
    <source>
        <dbReference type="RuleBase" id="RU000461"/>
    </source>
</evidence>
<keyword evidence="5 13" id="KW-0349">Heme</keyword>
<keyword evidence="8" id="KW-1133">Transmembrane helix</keyword>
<comment type="similarity">
    <text evidence="4 14">Belongs to the cytochrome P450 family.</text>
</comment>
<evidence type="ECO:0000256" key="3">
    <source>
        <dbReference type="ARBA" id="ARBA00004913"/>
    </source>
</evidence>
<evidence type="ECO:0008006" key="17">
    <source>
        <dbReference type="Google" id="ProtNLM"/>
    </source>
</evidence>
<proteinExistence type="inferred from homology"/>
<evidence type="ECO:0000256" key="7">
    <source>
        <dbReference type="ARBA" id="ARBA00022723"/>
    </source>
</evidence>
<sequence length="511" mass="58090">MENFSILLALLSAAALTIIYKILYQSRQRHRNLPPGPKPWPIIGNMHLIGPSPHKSLHSLSQKYGEIMLLKFGKIPVVIASSPEMAKQFYKVHDANFASRPALAAGKYTGYNYSNLLWAPSGPYWRQARKIYLSEVFSAKRLEFFEPLRVEERKNFLSRLRSLSGKPVELRDHLSHYTLSTVSRMVLSNTYFTETEKESSPFKFEDLQHMVEEWISLNGFINIGDWIPSINFLDAQGYVGRMKELFKKLDKFLDYVIDDHQARRDAEKDNFVAKDVVDTLLQLAEDPNLEVKLTRDCIKGLIQDLLVGGTDTTAGIVEWAIHGVMRYPGVIEKAKEELDRVIGRNRWVEEEDLSELPYINAIMKESMRFHPIAPLIPPHYAIDDCKVAGYDISKGTVVITNTFSLGRDPNTWDSPEEFLPERFMGKDIDAMGSNFALLPFGSGRRKCVGYKLADKMVGTALANLLHGFELKLVEGMRAQDICMDEVYGLAVHPKQPLPIIMEPALPLHLYS</sequence>
<evidence type="ECO:0000256" key="11">
    <source>
        <dbReference type="ARBA" id="ARBA00023033"/>
    </source>
</evidence>
<dbReference type="InterPro" id="IPR017972">
    <property type="entry name" value="Cyt_P450_CS"/>
</dbReference>
<dbReference type="FunFam" id="1.10.630.10:FF:000097">
    <property type="entry name" value="Cytochrome P-450 19"/>
    <property type="match status" value="1"/>
</dbReference>
<comment type="subcellular location">
    <subcellularLocation>
        <location evidence="2">Membrane</location>
        <topology evidence="2">Single-pass membrane protein</topology>
    </subcellularLocation>
</comment>
<dbReference type="CDD" id="cd20618">
    <property type="entry name" value="CYP71_clan"/>
    <property type="match status" value="1"/>
</dbReference>
<dbReference type="PRINTS" id="PR00463">
    <property type="entry name" value="EP450I"/>
</dbReference>
<gene>
    <name evidence="15" type="ORF">C2S53_004807</name>
</gene>
<dbReference type="SUPFAM" id="SSF48264">
    <property type="entry name" value="Cytochrome P450"/>
    <property type="match status" value="1"/>
</dbReference>
<keyword evidence="12" id="KW-0472">Membrane</keyword>
<name>A0AAD4JHK5_PERFH</name>
<dbReference type="PANTHER" id="PTHR47944:SF5">
    <property type="entry name" value="CYTOCHROME P450 71A1-LIKE"/>
    <property type="match status" value="1"/>
</dbReference>
<dbReference type="Gene3D" id="1.10.630.10">
    <property type="entry name" value="Cytochrome P450"/>
    <property type="match status" value="1"/>
</dbReference>
<organism evidence="15 16">
    <name type="scientific">Perilla frutescens var. hirtella</name>
    <name type="common">Perilla citriodora</name>
    <name type="synonym">Perilla setoyensis</name>
    <dbReference type="NCBI Taxonomy" id="608512"/>
    <lineage>
        <taxon>Eukaryota</taxon>
        <taxon>Viridiplantae</taxon>
        <taxon>Streptophyta</taxon>
        <taxon>Embryophyta</taxon>
        <taxon>Tracheophyta</taxon>
        <taxon>Spermatophyta</taxon>
        <taxon>Magnoliopsida</taxon>
        <taxon>eudicotyledons</taxon>
        <taxon>Gunneridae</taxon>
        <taxon>Pentapetalae</taxon>
        <taxon>asterids</taxon>
        <taxon>lamiids</taxon>
        <taxon>Lamiales</taxon>
        <taxon>Lamiaceae</taxon>
        <taxon>Nepetoideae</taxon>
        <taxon>Elsholtzieae</taxon>
        <taxon>Perilla</taxon>
    </lineage>
</organism>
<dbReference type="EMBL" id="SDAM02000053">
    <property type="protein sequence ID" value="KAH6834005.1"/>
    <property type="molecule type" value="Genomic_DNA"/>
</dbReference>
<evidence type="ECO:0000256" key="5">
    <source>
        <dbReference type="ARBA" id="ARBA00022617"/>
    </source>
</evidence>
<keyword evidence="16" id="KW-1185">Reference proteome</keyword>
<evidence type="ECO:0000313" key="15">
    <source>
        <dbReference type="EMBL" id="KAH6834005.1"/>
    </source>
</evidence>
<evidence type="ECO:0000256" key="4">
    <source>
        <dbReference type="ARBA" id="ARBA00010617"/>
    </source>
</evidence>
<dbReference type="InterPro" id="IPR036396">
    <property type="entry name" value="Cyt_P450_sf"/>
</dbReference>
<evidence type="ECO:0000256" key="13">
    <source>
        <dbReference type="PIRSR" id="PIRSR602401-1"/>
    </source>
</evidence>
<dbReference type="InterPro" id="IPR001128">
    <property type="entry name" value="Cyt_P450"/>
</dbReference>
<dbReference type="PROSITE" id="PS00086">
    <property type="entry name" value="CYTOCHROME_P450"/>
    <property type="match status" value="1"/>
</dbReference>
<keyword evidence="9 14" id="KW-0560">Oxidoreductase</keyword>
<feature type="binding site" description="axial binding residue" evidence="13">
    <location>
        <position position="447"/>
    </location>
    <ligand>
        <name>heme</name>
        <dbReference type="ChEBI" id="CHEBI:30413"/>
    </ligand>
    <ligandPart>
        <name>Fe</name>
        <dbReference type="ChEBI" id="CHEBI:18248"/>
    </ligandPart>
</feature>
<dbReference type="Pfam" id="PF00067">
    <property type="entry name" value="p450"/>
    <property type="match status" value="1"/>
</dbReference>
<dbReference type="Proteomes" id="UP001190926">
    <property type="component" value="Unassembled WGS sequence"/>
</dbReference>
<comment type="cofactor">
    <cofactor evidence="1 13">
        <name>heme</name>
        <dbReference type="ChEBI" id="CHEBI:30413"/>
    </cofactor>
</comment>
<dbReference type="GO" id="GO:0005506">
    <property type="term" value="F:iron ion binding"/>
    <property type="evidence" value="ECO:0007669"/>
    <property type="project" value="InterPro"/>
</dbReference>
<keyword evidence="11 14" id="KW-0503">Monooxygenase</keyword>
<dbReference type="PRINTS" id="PR00385">
    <property type="entry name" value="P450"/>
</dbReference>
<accession>A0AAD4JHK5</accession>
<dbReference type="PANTHER" id="PTHR47944">
    <property type="entry name" value="CYTOCHROME P450 98A9"/>
    <property type="match status" value="1"/>
</dbReference>